<name>A0A2C9D066_9HYPH</name>
<evidence type="ECO:0000256" key="7">
    <source>
        <dbReference type="RuleBase" id="RU369079"/>
    </source>
</evidence>
<evidence type="ECO:0000256" key="5">
    <source>
        <dbReference type="ARBA" id="ARBA00022989"/>
    </source>
</evidence>
<keyword evidence="5 7" id="KW-1133">Transmembrane helix</keyword>
<keyword evidence="7" id="KW-0997">Cell inner membrane</keyword>
<evidence type="ECO:0000256" key="2">
    <source>
        <dbReference type="ARBA" id="ARBA00022448"/>
    </source>
</evidence>
<dbReference type="RefSeq" id="WP_099553235.1">
    <property type="nucleotide sequence ID" value="NZ_LT960614.1"/>
</dbReference>
<evidence type="ECO:0000259" key="8">
    <source>
        <dbReference type="Pfam" id="PF04290"/>
    </source>
</evidence>
<keyword evidence="10" id="KW-1185">Reference proteome</keyword>
<feature type="transmembrane region" description="Helical" evidence="7">
    <location>
        <begin position="60"/>
        <end position="81"/>
    </location>
</feature>
<dbReference type="Proteomes" id="UP000223606">
    <property type="component" value="Chromosome 1"/>
</dbReference>
<keyword evidence="2 7" id="KW-0813">Transport</keyword>
<comment type="subunit">
    <text evidence="7">The complex comprises the extracytoplasmic solute receptor protein and the two transmembrane proteins.</text>
</comment>
<comment type="similarity">
    <text evidence="7">Belongs to the TRAP transporter small permease family.</text>
</comment>
<sequence>MTDEAGIGRAGPSGLARRIVTAWALLGGLLLVAVVLINVITVVGSVFGVGVPGDFEMTEVGVAVAAFMFLPYCQFVDANVTADIFTSRASPRWLALFTGLASLAALVFSALMLWRMYLGMLDQKAYHYTTTILQFPHWVAFIPILMSLALLVLASAVTLKASVSASAGEQS</sequence>
<dbReference type="AlphaFoldDB" id="A0A2C9D066"/>
<evidence type="ECO:0000313" key="9">
    <source>
        <dbReference type="EMBL" id="SON53558.1"/>
    </source>
</evidence>
<keyword evidence="4 7" id="KW-0812">Transmembrane</keyword>
<dbReference type="KEGG" id="hdi:HDIA_0017"/>
<dbReference type="GO" id="GO:0005886">
    <property type="term" value="C:plasma membrane"/>
    <property type="evidence" value="ECO:0007669"/>
    <property type="project" value="UniProtKB-SubCell"/>
</dbReference>
<dbReference type="EMBL" id="LT960614">
    <property type="protein sequence ID" value="SON53558.1"/>
    <property type="molecule type" value="Genomic_DNA"/>
</dbReference>
<feature type="domain" description="Tripartite ATP-independent periplasmic transporters DctQ component" evidence="8">
    <location>
        <begin position="32"/>
        <end position="159"/>
    </location>
</feature>
<comment type="subcellular location">
    <subcellularLocation>
        <location evidence="7">Cell inner membrane</location>
        <topology evidence="7">Multi-pass membrane protein</topology>
    </subcellularLocation>
    <subcellularLocation>
        <location evidence="1">Cell membrane</location>
        <topology evidence="1">Multi-pass membrane protein</topology>
    </subcellularLocation>
</comment>
<feature type="transmembrane region" description="Helical" evidence="7">
    <location>
        <begin position="20"/>
        <end position="48"/>
    </location>
</feature>
<keyword evidence="6 7" id="KW-0472">Membrane</keyword>
<evidence type="ECO:0000256" key="3">
    <source>
        <dbReference type="ARBA" id="ARBA00022475"/>
    </source>
</evidence>
<proteinExistence type="inferred from homology"/>
<dbReference type="GO" id="GO:0022857">
    <property type="term" value="F:transmembrane transporter activity"/>
    <property type="evidence" value="ECO:0007669"/>
    <property type="project" value="UniProtKB-UniRule"/>
</dbReference>
<feature type="transmembrane region" description="Helical" evidence="7">
    <location>
        <begin position="137"/>
        <end position="159"/>
    </location>
</feature>
<dbReference type="OrthoDB" id="6183232at2"/>
<organism evidence="9 10">
    <name type="scientific">Hartmannibacter diazotrophicus</name>
    <dbReference type="NCBI Taxonomy" id="1482074"/>
    <lineage>
        <taxon>Bacteria</taxon>
        <taxon>Pseudomonadati</taxon>
        <taxon>Pseudomonadota</taxon>
        <taxon>Alphaproteobacteria</taxon>
        <taxon>Hyphomicrobiales</taxon>
        <taxon>Pleomorphomonadaceae</taxon>
        <taxon>Hartmannibacter</taxon>
    </lineage>
</organism>
<dbReference type="Pfam" id="PF04290">
    <property type="entry name" value="DctQ"/>
    <property type="match status" value="1"/>
</dbReference>
<evidence type="ECO:0000256" key="1">
    <source>
        <dbReference type="ARBA" id="ARBA00004651"/>
    </source>
</evidence>
<dbReference type="InterPro" id="IPR055348">
    <property type="entry name" value="DctQ"/>
</dbReference>
<keyword evidence="3" id="KW-1003">Cell membrane</keyword>
<gene>
    <name evidence="9" type="ORF">HDIA_0017</name>
</gene>
<protein>
    <recommendedName>
        <fullName evidence="7">TRAP transporter small permease protein</fullName>
    </recommendedName>
</protein>
<evidence type="ECO:0000256" key="4">
    <source>
        <dbReference type="ARBA" id="ARBA00022692"/>
    </source>
</evidence>
<comment type="function">
    <text evidence="7">Part of the tripartite ATP-independent periplasmic (TRAP) transport system.</text>
</comment>
<evidence type="ECO:0000256" key="6">
    <source>
        <dbReference type="ARBA" id="ARBA00023136"/>
    </source>
</evidence>
<accession>A0A2C9D066</accession>
<reference evidence="10" key="1">
    <citation type="submission" date="2017-09" db="EMBL/GenBank/DDBJ databases">
        <title>Genome sequence of Nannocystis excedens DSM 71.</title>
        <authorList>
            <person name="Blom J."/>
        </authorList>
    </citation>
    <scope>NUCLEOTIDE SEQUENCE [LARGE SCALE GENOMIC DNA]</scope>
    <source>
        <strain evidence="10">type strain: E19</strain>
    </source>
</reference>
<feature type="transmembrane region" description="Helical" evidence="7">
    <location>
        <begin position="93"/>
        <end position="117"/>
    </location>
</feature>
<evidence type="ECO:0000313" key="10">
    <source>
        <dbReference type="Proteomes" id="UP000223606"/>
    </source>
</evidence>